<name>A0ACB8FRX5_9SAUR</name>
<evidence type="ECO:0000313" key="1">
    <source>
        <dbReference type="EMBL" id="KAH8008198.1"/>
    </source>
</evidence>
<organism evidence="1 2">
    <name type="scientific">Sphaerodactylus townsendi</name>
    <dbReference type="NCBI Taxonomy" id="933632"/>
    <lineage>
        <taxon>Eukaryota</taxon>
        <taxon>Metazoa</taxon>
        <taxon>Chordata</taxon>
        <taxon>Craniata</taxon>
        <taxon>Vertebrata</taxon>
        <taxon>Euteleostomi</taxon>
        <taxon>Lepidosauria</taxon>
        <taxon>Squamata</taxon>
        <taxon>Bifurcata</taxon>
        <taxon>Gekkota</taxon>
        <taxon>Sphaerodactylidae</taxon>
        <taxon>Sphaerodactylus</taxon>
    </lineage>
</organism>
<keyword evidence="2" id="KW-1185">Reference proteome</keyword>
<protein>
    <submittedName>
        <fullName evidence="1">Uncharacterized protein</fullName>
    </submittedName>
</protein>
<comment type="caution">
    <text evidence="1">The sequence shown here is derived from an EMBL/GenBank/DDBJ whole genome shotgun (WGS) entry which is preliminary data.</text>
</comment>
<proteinExistence type="predicted"/>
<gene>
    <name evidence="1" type="ORF">K3G42_028303</name>
</gene>
<evidence type="ECO:0000313" key="2">
    <source>
        <dbReference type="Proteomes" id="UP000827872"/>
    </source>
</evidence>
<accession>A0ACB8FRX5</accession>
<dbReference type="Proteomes" id="UP000827872">
    <property type="component" value="Linkage Group LG06"/>
</dbReference>
<sequence>MCAILINSSGPFSECHWYTSPDPYYKSCVYDLCQYGLSNRMLCTAIEAYDEMCTIVGVKMLKWRRALGCGSPDSRAIGLTPAQSGFALLPINPQASRLAEVS</sequence>
<dbReference type="EMBL" id="CM037619">
    <property type="protein sequence ID" value="KAH8008198.1"/>
    <property type="molecule type" value="Genomic_DNA"/>
</dbReference>
<reference evidence="1" key="1">
    <citation type="submission" date="2021-08" db="EMBL/GenBank/DDBJ databases">
        <title>The first chromosome-level gecko genome reveals the dynamic sex chromosomes of Neotropical dwarf geckos (Sphaerodactylidae: Sphaerodactylus).</title>
        <authorList>
            <person name="Pinto B.J."/>
            <person name="Keating S.E."/>
            <person name="Gamble T."/>
        </authorList>
    </citation>
    <scope>NUCLEOTIDE SEQUENCE</scope>
    <source>
        <strain evidence="1">TG3544</strain>
    </source>
</reference>